<proteinExistence type="predicted"/>
<gene>
    <name evidence="2" type="ORF">UFOVP240_125</name>
</gene>
<dbReference type="InterPro" id="IPR040741">
    <property type="entry name" value="ADDT"/>
</dbReference>
<dbReference type="EMBL" id="LR798293">
    <property type="protein sequence ID" value="CAB5221286.1"/>
    <property type="molecule type" value="Genomic_DNA"/>
</dbReference>
<protein>
    <recommendedName>
        <fullName evidence="1">Amino acid:DNA transferase domain-containing protein</fullName>
    </recommendedName>
</protein>
<sequence length="339" mass="40888">MDYRLEQNRREAFIRWYAWSLKYDDCDPAVWATNYLNNRFEHNDEQKLWLCWLYGNTYYLPTAWVLMNEFPDFELATVDRMTQWNTTNYKRLRYQTDTKWNKGHLPAMFSSYQKFIGNRSQREALESYYVGDPERNFDELWNALKGNLHKFGRYSTWFYMQHLLHTAAVDIKPSSLMLDDYDGSRSHRNGLLLAAGKDDDIDRKLTASEYRNLEDFGDGIIDEMIDRFPELKDDINFFTMETCLCSFKKIFRAHHGRYLGYYLDRQAEEIQQCEKDGWYGIDWDVLWQAREETIDLRLNHRRGIDKDRFSSFMNTGRLENLEWMFIDEKPLLIGLENFV</sequence>
<accession>A0A6J7WTJ5</accession>
<evidence type="ECO:0000313" key="2">
    <source>
        <dbReference type="EMBL" id="CAB5221286.1"/>
    </source>
</evidence>
<evidence type="ECO:0000259" key="1">
    <source>
        <dbReference type="Pfam" id="PF18724"/>
    </source>
</evidence>
<organism evidence="2">
    <name type="scientific">uncultured Caudovirales phage</name>
    <dbReference type="NCBI Taxonomy" id="2100421"/>
    <lineage>
        <taxon>Viruses</taxon>
        <taxon>Duplodnaviria</taxon>
        <taxon>Heunggongvirae</taxon>
        <taxon>Uroviricota</taxon>
        <taxon>Caudoviricetes</taxon>
        <taxon>Peduoviridae</taxon>
        <taxon>Maltschvirus</taxon>
        <taxon>Maltschvirus maltsch</taxon>
    </lineage>
</organism>
<feature type="domain" description="Amino acid:DNA transferase" evidence="1">
    <location>
        <begin position="43"/>
        <end position="252"/>
    </location>
</feature>
<dbReference type="Pfam" id="PF18724">
    <property type="entry name" value="ADDT"/>
    <property type="match status" value="1"/>
</dbReference>
<name>A0A6J7WTJ5_9CAUD</name>
<reference evidence="2" key="1">
    <citation type="submission" date="2020-05" db="EMBL/GenBank/DDBJ databases">
        <authorList>
            <person name="Chiriac C."/>
            <person name="Salcher M."/>
            <person name="Ghai R."/>
            <person name="Kavagutti S V."/>
        </authorList>
    </citation>
    <scope>NUCLEOTIDE SEQUENCE</scope>
</reference>